<proteinExistence type="predicted"/>
<reference evidence="2 3" key="1">
    <citation type="journal article" date="2017" name="Gigascience">
        <title>Draft genome of the honey bee ectoparasitic mite, Tropilaelaps mercedesae, is shaped by the parasitic life history.</title>
        <authorList>
            <person name="Dong X."/>
            <person name="Armstrong S.D."/>
            <person name="Xia D."/>
            <person name="Makepeace B.L."/>
            <person name="Darby A.C."/>
            <person name="Kadowaki T."/>
        </authorList>
    </citation>
    <scope>NUCLEOTIDE SEQUENCE [LARGE SCALE GENOMIC DNA]</scope>
    <source>
        <strain evidence="2">Wuxi-XJTLU</strain>
    </source>
</reference>
<evidence type="ECO:0000313" key="2">
    <source>
        <dbReference type="EMBL" id="OQR72874.1"/>
    </source>
</evidence>
<evidence type="ECO:0000256" key="1">
    <source>
        <dbReference type="SAM" id="MobiDB-lite"/>
    </source>
</evidence>
<feature type="compositionally biased region" description="Polar residues" evidence="1">
    <location>
        <begin position="72"/>
        <end position="89"/>
    </location>
</feature>
<organism evidence="2 3">
    <name type="scientific">Tropilaelaps mercedesae</name>
    <dbReference type="NCBI Taxonomy" id="418985"/>
    <lineage>
        <taxon>Eukaryota</taxon>
        <taxon>Metazoa</taxon>
        <taxon>Ecdysozoa</taxon>
        <taxon>Arthropoda</taxon>
        <taxon>Chelicerata</taxon>
        <taxon>Arachnida</taxon>
        <taxon>Acari</taxon>
        <taxon>Parasitiformes</taxon>
        <taxon>Mesostigmata</taxon>
        <taxon>Gamasina</taxon>
        <taxon>Dermanyssoidea</taxon>
        <taxon>Laelapidae</taxon>
        <taxon>Tropilaelaps</taxon>
    </lineage>
</organism>
<comment type="caution">
    <text evidence="2">The sequence shown here is derived from an EMBL/GenBank/DDBJ whole genome shotgun (WGS) entry which is preliminary data.</text>
</comment>
<gene>
    <name evidence="2" type="ORF">BIW11_10103</name>
</gene>
<protein>
    <submittedName>
        <fullName evidence="2">Uncharacterized protein</fullName>
    </submittedName>
</protein>
<feature type="region of interest" description="Disordered" evidence="1">
    <location>
        <begin position="1"/>
        <end position="20"/>
    </location>
</feature>
<keyword evidence="3" id="KW-1185">Reference proteome</keyword>
<accession>A0A1V9XH67</accession>
<dbReference type="AlphaFoldDB" id="A0A1V9XH67"/>
<feature type="region of interest" description="Disordered" evidence="1">
    <location>
        <begin position="66"/>
        <end position="89"/>
    </location>
</feature>
<dbReference type="EMBL" id="MNPL01010884">
    <property type="protein sequence ID" value="OQR72874.1"/>
    <property type="molecule type" value="Genomic_DNA"/>
</dbReference>
<sequence length="89" mass="9868">MEMEHFIQTRTRVGRTSRQVENTRSVATKIERIANLVEVTGAPAAAKNTRSTSVIRVTEIISRMETVDPHRSSSATPAIWATSNSRNSN</sequence>
<name>A0A1V9XH67_9ACAR</name>
<evidence type="ECO:0000313" key="3">
    <source>
        <dbReference type="Proteomes" id="UP000192247"/>
    </source>
</evidence>
<feature type="non-terminal residue" evidence="2">
    <location>
        <position position="89"/>
    </location>
</feature>
<feature type="compositionally biased region" description="Polar residues" evidence="1">
    <location>
        <begin position="8"/>
        <end position="20"/>
    </location>
</feature>
<dbReference type="Proteomes" id="UP000192247">
    <property type="component" value="Unassembled WGS sequence"/>
</dbReference>